<keyword evidence="3 4" id="KW-0812">Transmembrane</keyword>
<sequence length="224" mass="25072">MTSFINATCISIIIDKLNFRRLSYSDLKCIAFTISTMIIYISFLVSSLIIFSFFIANFKPQIPTVDLDSVNITNLNTKAVNLTATFDLSFIFETPDNHKRNVSFSDLEVRVLWSGKDKITLAKKILLPFSQVENNVTKIRAELTVIEVFTNSSDVSTGIGAERDSGSLHIGVSLTGSFMLRDGFSEALRHDFDRIVVKFPPGSNNGTYVLVPRPIFPNLWSNVM</sequence>
<dbReference type="EnsemblPlants" id="KEH16311">
    <property type="protein sequence ID" value="KEH16311"/>
    <property type="gene ID" value="MTR_0236s0010"/>
</dbReference>
<evidence type="ECO:0000256" key="1">
    <source>
        <dbReference type="ARBA" id="ARBA00004370"/>
    </source>
</evidence>
<evidence type="ECO:0000256" key="2">
    <source>
        <dbReference type="ARBA" id="ARBA00023136"/>
    </source>
</evidence>
<dbReference type="PANTHER" id="PTHR31234">
    <property type="entry name" value="LATE EMBRYOGENESIS ABUNDANT (LEA) HYDROXYPROLINE-RICH GLYCOPROTEIN FAMILY"/>
    <property type="match status" value="1"/>
</dbReference>
<evidence type="ECO:0000313" key="4">
    <source>
        <dbReference type="EMBL" id="KEH16311.1"/>
    </source>
</evidence>
<gene>
    <name evidence="4" type="ORF">MTR_0236s0010</name>
    <name evidence="5" type="ORF">MtrunA17_Chr1g0177661</name>
</gene>
<dbReference type="Gramene" id="rna3262">
    <property type="protein sequence ID" value="RHN79468.1"/>
    <property type="gene ID" value="gene3262"/>
</dbReference>
<dbReference type="GO" id="GO:0098542">
    <property type="term" value="P:defense response to other organism"/>
    <property type="evidence" value="ECO:0007669"/>
    <property type="project" value="InterPro"/>
</dbReference>
<evidence type="ECO:0000256" key="3">
    <source>
        <dbReference type="SAM" id="Phobius"/>
    </source>
</evidence>
<keyword evidence="3" id="KW-1133">Transmembrane helix</keyword>
<organism evidence="4 7">
    <name type="scientific">Medicago truncatula</name>
    <name type="common">Barrel medic</name>
    <name type="synonym">Medicago tribuloides</name>
    <dbReference type="NCBI Taxonomy" id="3880"/>
    <lineage>
        <taxon>Eukaryota</taxon>
        <taxon>Viridiplantae</taxon>
        <taxon>Streptophyta</taxon>
        <taxon>Embryophyta</taxon>
        <taxon>Tracheophyta</taxon>
        <taxon>Spermatophyta</taxon>
        <taxon>Magnoliopsida</taxon>
        <taxon>eudicotyledons</taxon>
        <taxon>Gunneridae</taxon>
        <taxon>Pentapetalae</taxon>
        <taxon>rosids</taxon>
        <taxon>fabids</taxon>
        <taxon>Fabales</taxon>
        <taxon>Fabaceae</taxon>
        <taxon>Papilionoideae</taxon>
        <taxon>50 kb inversion clade</taxon>
        <taxon>NPAAA clade</taxon>
        <taxon>Hologalegina</taxon>
        <taxon>IRL clade</taxon>
        <taxon>Trifolieae</taxon>
        <taxon>Medicago</taxon>
    </lineage>
</organism>
<protein>
    <submittedName>
        <fullName evidence="4">Transmembrane protein, putative</fullName>
    </submittedName>
</protein>
<keyword evidence="7" id="KW-1185">Reference proteome</keyword>
<dbReference type="InterPro" id="IPR044839">
    <property type="entry name" value="NDR1-like"/>
</dbReference>
<reference evidence="6" key="3">
    <citation type="submission" date="2015-06" db="UniProtKB">
        <authorList>
            <consortium name="EnsemblPlants"/>
        </authorList>
    </citation>
    <scope>IDENTIFICATION</scope>
    <source>
        <strain evidence="6">cv. Jemalong A17</strain>
    </source>
</reference>
<dbReference type="AlphaFoldDB" id="A0A072TGJ6"/>
<keyword evidence="2 3" id="KW-0472">Membrane</keyword>
<dbReference type="EMBL" id="PSQE01000001">
    <property type="protein sequence ID" value="RHN79468.1"/>
    <property type="molecule type" value="Genomic_DNA"/>
</dbReference>
<reference evidence="4 7" key="2">
    <citation type="journal article" date="2014" name="BMC Genomics">
        <title>An improved genome release (version Mt4.0) for the model legume Medicago truncatula.</title>
        <authorList>
            <person name="Tang H."/>
            <person name="Krishnakumar V."/>
            <person name="Bidwell S."/>
            <person name="Rosen B."/>
            <person name="Chan A."/>
            <person name="Zhou S."/>
            <person name="Gentzbittel L."/>
            <person name="Childs K.L."/>
            <person name="Yandell M."/>
            <person name="Gundlach H."/>
            <person name="Mayer K.F."/>
            <person name="Schwartz D.C."/>
            <person name="Town C.D."/>
        </authorList>
    </citation>
    <scope>GENOME REANNOTATION</scope>
    <source>
        <strain evidence="4">A17</strain>
        <strain evidence="6 7">cv. Jemalong A17</strain>
    </source>
</reference>
<dbReference type="HOGENOM" id="CLU_1236668_0_0_1"/>
<dbReference type="GO" id="GO:0016020">
    <property type="term" value="C:membrane"/>
    <property type="evidence" value="ECO:0007669"/>
    <property type="project" value="UniProtKB-SubCell"/>
</dbReference>
<accession>A0A072TGJ6</accession>
<name>A0A072TGJ6_MEDTR</name>
<reference evidence="5" key="4">
    <citation type="journal article" date="2018" name="Nat. Plants">
        <title>Whole-genome landscape of Medicago truncatula symbiotic genes.</title>
        <authorList>
            <person name="Pecrix Y."/>
            <person name="Gamas P."/>
            <person name="Carrere S."/>
        </authorList>
    </citation>
    <scope>NUCLEOTIDE SEQUENCE</scope>
    <source>
        <tissue evidence="5">Leaves</tissue>
    </source>
</reference>
<reference evidence="4 7" key="1">
    <citation type="journal article" date="2011" name="Nature">
        <title>The Medicago genome provides insight into the evolution of rhizobial symbioses.</title>
        <authorList>
            <person name="Young N.D."/>
            <person name="Debelle F."/>
            <person name="Oldroyd G.E."/>
            <person name="Geurts R."/>
            <person name="Cannon S.B."/>
            <person name="Udvardi M.K."/>
            <person name="Benedito V.A."/>
            <person name="Mayer K.F."/>
            <person name="Gouzy J."/>
            <person name="Schoof H."/>
            <person name="Van de Peer Y."/>
            <person name="Proost S."/>
            <person name="Cook D.R."/>
            <person name="Meyers B.C."/>
            <person name="Spannagl M."/>
            <person name="Cheung F."/>
            <person name="De Mita S."/>
            <person name="Krishnakumar V."/>
            <person name="Gundlach H."/>
            <person name="Zhou S."/>
            <person name="Mudge J."/>
            <person name="Bharti A.K."/>
            <person name="Murray J.D."/>
            <person name="Naoumkina M.A."/>
            <person name="Rosen B."/>
            <person name="Silverstein K.A."/>
            <person name="Tang H."/>
            <person name="Rombauts S."/>
            <person name="Zhao P.X."/>
            <person name="Zhou P."/>
            <person name="Barbe V."/>
            <person name="Bardou P."/>
            <person name="Bechner M."/>
            <person name="Bellec A."/>
            <person name="Berger A."/>
            <person name="Berges H."/>
            <person name="Bidwell S."/>
            <person name="Bisseling T."/>
            <person name="Choisne N."/>
            <person name="Couloux A."/>
            <person name="Denny R."/>
            <person name="Deshpande S."/>
            <person name="Dai X."/>
            <person name="Doyle J.J."/>
            <person name="Dudez A.M."/>
            <person name="Farmer A.D."/>
            <person name="Fouteau S."/>
            <person name="Franken C."/>
            <person name="Gibelin C."/>
            <person name="Gish J."/>
            <person name="Goldstein S."/>
            <person name="Gonzalez A.J."/>
            <person name="Green P.J."/>
            <person name="Hallab A."/>
            <person name="Hartog M."/>
            <person name="Hua A."/>
            <person name="Humphray S.J."/>
            <person name="Jeong D.H."/>
            <person name="Jing Y."/>
            <person name="Jocker A."/>
            <person name="Kenton S.M."/>
            <person name="Kim D.J."/>
            <person name="Klee K."/>
            <person name="Lai H."/>
            <person name="Lang C."/>
            <person name="Lin S."/>
            <person name="Macmil S.L."/>
            <person name="Magdelenat G."/>
            <person name="Matthews L."/>
            <person name="McCorrison J."/>
            <person name="Monaghan E.L."/>
            <person name="Mun J.H."/>
            <person name="Najar F.Z."/>
            <person name="Nicholson C."/>
            <person name="Noirot C."/>
            <person name="O'Bleness M."/>
            <person name="Paule C.R."/>
            <person name="Poulain J."/>
            <person name="Prion F."/>
            <person name="Qin B."/>
            <person name="Qu C."/>
            <person name="Retzel E.F."/>
            <person name="Riddle C."/>
            <person name="Sallet E."/>
            <person name="Samain S."/>
            <person name="Samson N."/>
            <person name="Sanders I."/>
            <person name="Saurat O."/>
            <person name="Scarpelli C."/>
            <person name="Schiex T."/>
            <person name="Segurens B."/>
            <person name="Severin A.J."/>
            <person name="Sherrier D.J."/>
            <person name="Shi R."/>
            <person name="Sims S."/>
            <person name="Singer S.R."/>
            <person name="Sinharoy S."/>
            <person name="Sterck L."/>
            <person name="Viollet A."/>
            <person name="Wang B.B."/>
            <person name="Wang K."/>
            <person name="Wang M."/>
            <person name="Wang X."/>
            <person name="Warfsmann J."/>
            <person name="Weissenbach J."/>
            <person name="White D.D."/>
            <person name="White J.D."/>
            <person name="Wiley G.B."/>
            <person name="Wincker P."/>
            <person name="Xing Y."/>
            <person name="Yang L."/>
            <person name="Yao Z."/>
            <person name="Ying F."/>
            <person name="Zhai J."/>
            <person name="Zhou L."/>
            <person name="Zuber A."/>
            <person name="Denarie J."/>
            <person name="Dixon R.A."/>
            <person name="May G.D."/>
            <person name="Schwartz D.C."/>
            <person name="Rogers J."/>
            <person name="Quetier F."/>
            <person name="Town C.D."/>
            <person name="Roe B.A."/>
        </authorList>
    </citation>
    <scope>NUCLEOTIDE SEQUENCE [LARGE SCALE GENOMIC DNA]</scope>
    <source>
        <strain evidence="4">A17</strain>
        <strain evidence="6 7">cv. Jemalong A17</strain>
    </source>
</reference>
<dbReference type="PANTHER" id="PTHR31234:SF55">
    <property type="entry name" value="LATE EMBRYOGENESIS ABUNDANT (LEA) HYDROXYPROLINE-RICH GLYCOPROTEIN FAMILY"/>
    <property type="match status" value="1"/>
</dbReference>
<dbReference type="Proteomes" id="UP000002051">
    <property type="component" value="Unassembled WGS sequence"/>
</dbReference>
<evidence type="ECO:0000313" key="6">
    <source>
        <dbReference type="EnsemblPlants" id="KEH16311"/>
    </source>
</evidence>
<evidence type="ECO:0000313" key="7">
    <source>
        <dbReference type="Proteomes" id="UP000002051"/>
    </source>
</evidence>
<dbReference type="Proteomes" id="UP000265566">
    <property type="component" value="Chromosome 1"/>
</dbReference>
<comment type="subcellular location">
    <subcellularLocation>
        <location evidence="1">Membrane</location>
    </subcellularLocation>
</comment>
<feature type="transmembrane region" description="Helical" evidence="3">
    <location>
        <begin position="29"/>
        <end position="55"/>
    </location>
</feature>
<dbReference type="EMBL" id="KL402961">
    <property type="protein sequence ID" value="KEH16311.1"/>
    <property type="molecule type" value="Genomic_DNA"/>
</dbReference>
<evidence type="ECO:0000313" key="5">
    <source>
        <dbReference type="EMBL" id="RHN79468.1"/>
    </source>
</evidence>
<proteinExistence type="predicted"/>